<evidence type="ECO:0008006" key="13">
    <source>
        <dbReference type="Google" id="ProtNLM"/>
    </source>
</evidence>
<dbReference type="SUPFAM" id="SSF161065">
    <property type="entry name" value="ATP synthase D chain-like"/>
    <property type="match status" value="1"/>
</dbReference>
<comment type="subcellular location">
    <subcellularLocation>
        <location evidence="1">Mitochondrion inner membrane</location>
    </subcellularLocation>
</comment>
<evidence type="ECO:0000256" key="9">
    <source>
        <dbReference type="ARBA" id="ARBA00023136"/>
    </source>
</evidence>
<evidence type="ECO:0000256" key="6">
    <source>
        <dbReference type="ARBA" id="ARBA00022792"/>
    </source>
</evidence>
<dbReference type="AlphaFoldDB" id="A0AAW2GQQ9"/>
<keyword evidence="8" id="KW-0496">Mitochondrion</keyword>
<dbReference type="GO" id="GO:0005743">
    <property type="term" value="C:mitochondrial inner membrane"/>
    <property type="evidence" value="ECO:0007669"/>
    <property type="project" value="UniProtKB-SubCell"/>
</dbReference>
<evidence type="ECO:0000256" key="4">
    <source>
        <dbReference type="ARBA" id="ARBA00022547"/>
    </source>
</evidence>
<keyword evidence="9" id="KW-0472">Membrane</keyword>
<keyword evidence="12" id="KW-1185">Reference proteome</keyword>
<dbReference type="Gene3D" id="6.10.280.70">
    <property type="match status" value="1"/>
</dbReference>
<accession>A0AAW2GQQ9</accession>
<evidence type="ECO:0000313" key="11">
    <source>
        <dbReference type="EMBL" id="KAL0129600.1"/>
    </source>
</evidence>
<evidence type="ECO:0000256" key="2">
    <source>
        <dbReference type="ARBA" id="ARBA00006842"/>
    </source>
</evidence>
<feature type="coiled-coil region" evidence="10">
    <location>
        <begin position="167"/>
        <end position="209"/>
    </location>
</feature>
<dbReference type="EMBL" id="JADYXP020000002">
    <property type="protein sequence ID" value="KAL0129600.1"/>
    <property type="molecule type" value="Genomic_DNA"/>
</dbReference>
<organism evidence="11 12">
    <name type="scientific">Cardiocondyla obscurior</name>
    <dbReference type="NCBI Taxonomy" id="286306"/>
    <lineage>
        <taxon>Eukaryota</taxon>
        <taxon>Metazoa</taxon>
        <taxon>Ecdysozoa</taxon>
        <taxon>Arthropoda</taxon>
        <taxon>Hexapoda</taxon>
        <taxon>Insecta</taxon>
        <taxon>Pterygota</taxon>
        <taxon>Neoptera</taxon>
        <taxon>Endopterygota</taxon>
        <taxon>Hymenoptera</taxon>
        <taxon>Apocrita</taxon>
        <taxon>Aculeata</taxon>
        <taxon>Formicoidea</taxon>
        <taxon>Formicidae</taxon>
        <taxon>Myrmicinae</taxon>
        <taxon>Cardiocondyla</taxon>
    </lineage>
</organism>
<protein>
    <recommendedName>
        <fullName evidence="13">ATP synthase subunit d, mitochondrial</fullName>
    </recommendedName>
</protein>
<gene>
    <name evidence="11" type="ORF">PUN28_001700</name>
</gene>
<evidence type="ECO:0000256" key="7">
    <source>
        <dbReference type="ARBA" id="ARBA00023065"/>
    </source>
</evidence>
<dbReference type="InterPro" id="IPR008689">
    <property type="entry name" value="ATP_synth_F0_dsu_mt"/>
</dbReference>
<dbReference type="InterPro" id="IPR036228">
    <property type="entry name" value="ATP_synth_F0_dsu_sf_mt"/>
</dbReference>
<sequence length="255" mass="28995">MLSSFTLRTGSKEGNESNLGLLFQESGLHCLDSNSDNLQLRRELAVVSQTLCTRKVGQRRLCGLCGKRPVLLVLCEAADPRTEELRMSRRAIKAINWSALAEKIPETEKAAFAAFKAKSDQHLRRMTANPESPPKIDWVYYKKNIPLSGLVDKFQKEYESLKVPFPADKYTSDIEAEEKQVHAEIEEFIKESNNRIATAEAEINKIKNLLPFSEMTMEDFRDAYPDQAINVDKPTIWPHTPEVQVENDKGPPEHH</sequence>
<dbReference type="Pfam" id="PF05873">
    <property type="entry name" value="Mt_ATP-synt_D"/>
    <property type="match status" value="1"/>
</dbReference>
<evidence type="ECO:0000256" key="8">
    <source>
        <dbReference type="ARBA" id="ARBA00023128"/>
    </source>
</evidence>
<evidence type="ECO:0000256" key="3">
    <source>
        <dbReference type="ARBA" id="ARBA00022448"/>
    </source>
</evidence>
<keyword evidence="7" id="KW-0406">Ion transport</keyword>
<proteinExistence type="inferred from homology"/>
<comment type="caution">
    <text evidence="11">The sequence shown here is derived from an EMBL/GenBank/DDBJ whole genome shotgun (WGS) entry which is preliminary data.</text>
</comment>
<keyword evidence="5" id="KW-0375">Hydrogen ion transport</keyword>
<reference evidence="11 12" key="1">
    <citation type="submission" date="2023-03" db="EMBL/GenBank/DDBJ databases">
        <title>High recombination rates correlate with genetic variation in Cardiocondyla obscurior ants.</title>
        <authorList>
            <person name="Errbii M."/>
        </authorList>
    </citation>
    <scope>NUCLEOTIDE SEQUENCE [LARGE SCALE GENOMIC DNA]</scope>
    <source>
        <strain evidence="11">Alpha-2009</strain>
        <tissue evidence="11">Whole body</tissue>
    </source>
</reference>
<keyword evidence="3" id="KW-0813">Transport</keyword>
<evidence type="ECO:0000313" key="12">
    <source>
        <dbReference type="Proteomes" id="UP001430953"/>
    </source>
</evidence>
<keyword evidence="6" id="KW-0999">Mitochondrion inner membrane</keyword>
<evidence type="ECO:0000256" key="1">
    <source>
        <dbReference type="ARBA" id="ARBA00004273"/>
    </source>
</evidence>
<dbReference type="GO" id="GO:0045259">
    <property type="term" value="C:proton-transporting ATP synthase complex"/>
    <property type="evidence" value="ECO:0007669"/>
    <property type="project" value="UniProtKB-KW"/>
</dbReference>
<dbReference type="GO" id="GO:0015078">
    <property type="term" value="F:proton transmembrane transporter activity"/>
    <property type="evidence" value="ECO:0007669"/>
    <property type="project" value="InterPro"/>
</dbReference>
<dbReference type="Proteomes" id="UP001430953">
    <property type="component" value="Unassembled WGS sequence"/>
</dbReference>
<dbReference type="GO" id="GO:0015986">
    <property type="term" value="P:proton motive force-driven ATP synthesis"/>
    <property type="evidence" value="ECO:0007669"/>
    <property type="project" value="InterPro"/>
</dbReference>
<dbReference type="PANTHER" id="PTHR12700">
    <property type="entry name" value="ATP SYNTHASE SUBUNIT D, MITOCHONDRIAL"/>
    <property type="match status" value="1"/>
</dbReference>
<keyword evidence="4" id="KW-0138">CF(0)</keyword>
<name>A0AAW2GQQ9_9HYME</name>
<keyword evidence="10" id="KW-0175">Coiled coil</keyword>
<evidence type="ECO:0000256" key="5">
    <source>
        <dbReference type="ARBA" id="ARBA00022781"/>
    </source>
</evidence>
<comment type="similarity">
    <text evidence="2">Belongs to the ATPase d subunit family.</text>
</comment>
<evidence type="ECO:0000256" key="10">
    <source>
        <dbReference type="SAM" id="Coils"/>
    </source>
</evidence>